<dbReference type="KEGG" id="fcy:FRACYDRAFT_247864"/>
<dbReference type="InParanoid" id="A0A1E7EWN5"/>
<keyword evidence="3" id="KW-1185">Reference proteome</keyword>
<proteinExistence type="predicted"/>
<feature type="signal peptide" evidence="1">
    <location>
        <begin position="1"/>
        <end position="29"/>
    </location>
</feature>
<organism evidence="2 3">
    <name type="scientific">Fragilariopsis cylindrus CCMP1102</name>
    <dbReference type="NCBI Taxonomy" id="635003"/>
    <lineage>
        <taxon>Eukaryota</taxon>
        <taxon>Sar</taxon>
        <taxon>Stramenopiles</taxon>
        <taxon>Ochrophyta</taxon>
        <taxon>Bacillariophyta</taxon>
        <taxon>Bacillariophyceae</taxon>
        <taxon>Bacillariophycidae</taxon>
        <taxon>Bacillariales</taxon>
        <taxon>Bacillariaceae</taxon>
        <taxon>Fragilariopsis</taxon>
    </lineage>
</organism>
<dbReference type="EMBL" id="KV784373">
    <property type="protein sequence ID" value="OEU10249.1"/>
    <property type="molecule type" value="Genomic_DNA"/>
</dbReference>
<evidence type="ECO:0000256" key="1">
    <source>
        <dbReference type="SAM" id="SignalP"/>
    </source>
</evidence>
<dbReference type="Proteomes" id="UP000095751">
    <property type="component" value="Unassembled WGS sequence"/>
</dbReference>
<gene>
    <name evidence="2" type="ORF">FRACYDRAFT_247864</name>
</gene>
<feature type="chain" id="PRO_5009192441" evidence="1">
    <location>
        <begin position="30"/>
        <end position="211"/>
    </location>
</feature>
<evidence type="ECO:0000313" key="2">
    <source>
        <dbReference type="EMBL" id="OEU10249.1"/>
    </source>
</evidence>
<dbReference type="AlphaFoldDB" id="A0A1E7EWN5"/>
<reference evidence="2 3" key="1">
    <citation type="submission" date="2016-09" db="EMBL/GenBank/DDBJ databases">
        <title>Extensive genetic diversity and differential bi-allelic expression allows diatom success in the polar Southern Ocean.</title>
        <authorList>
            <consortium name="DOE Joint Genome Institute"/>
            <person name="Mock T."/>
            <person name="Otillar R.P."/>
            <person name="Strauss J."/>
            <person name="Dupont C."/>
            <person name="Frickenhaus S."/>
            <person name="Maumus F."/>
            <person name="Mcmullan M."/>
            <person name="Sanges R."/>
            <person name="Schmutz J."/>
            <person name="Toseland A."/>
            <person name="Valas R."/>
            <person name="Veluchamy A."/>
            <person name="Ward B.J."/>
            <person name="Allen A."/>
            <person name="Barry K."/>
            <person name="Falciatore A."/>
            <person name="Ferrante M."/>
            <person name="Fortunato A.E."/>
            <person name="Gloeckner G."/>
            <person name="Gruber A."/>
            <person name="Hipkin R."/>
            <person name="Janech M."/>
            <person name="Kroth P."/>
            <person name="Leese F."/>
            <person name="Lindquist E."/>
            <person name="Lyon B.R."/>
            <person name="Martin J."/>
            <person name="Mayer C."/>
            <person name="Parker M."/>
            <person name="Quesneville H."/>
            <person name="Raymond J."/>
            <person name="Uhlig C."/>
            <person name="Valentin K.U."/>
            <person name="Worden A.Z."/>
            <person name="Armbrust E.V."/>
            <person name="Bowler C."/>
            <person name="Green B."/>
            <person name="Moulton V."/>
            <person name="Van Oosterhout C."/>
            <person name="Grigoriev I."/>
        </authorList>
    </citation>
    <scope>NUCLEOTIDE SEQUENCE [LARGE SCALE GENOMIC DNA]</scope>
    <source>
        <strain evidence="2 3">CCMP1102</strain>
    </source>
</reference>
<name>A0A1E7EWN5_9STRA</name>
<keyword evidence="1" id="KW-0732">Signal</keyword>
<sequence length="211" mass="22732">MASFYKPNTISLLFVLAMLLFNLRDTSHAFVPASTSSQVYSSNIPAINGASSVTVVGGRTRVVVSFSPQVHSIMSVADVTAKIFAAGLPAKILIMKDATGASSSLLELTNYADPELQAELLLDFSHIFLDFTAFIKTSGTALKYAQVIGRISFIMIGFLPDHNFHSEEMALQVFLLGLSIQKIIASHQEPELADASASVSVETNRTETCNI</sequence>
<evidence type="ECO:0000313" key="3">
    <source>
        <dbReference type="Proteomes" id="UP000095751"/>
    </source>
</evidence>
<protein>
    <submittedName>
        <fullName evidence="2">Uncharacterized protein</fullName>
    </submittedName>
</protein>
<accession>A0A1E7EWN5</accession>